<name>A0A9D1N5B6_9FIRM</name>
<feature type="domain" description="T-Q ester bond containing" evidence="4">
    <location>
        <begin position="567"/>
        <end position="685"/>
    </location>
</feature>
<evidence type="ECO:0000259" key="3">
    <source>
        <dbReference type="Pfam" id="PF17802"/>
    </source>
</evidence>
<accession>A0A9D1N5B6</accession>
<proteinExistence type="predicted"/>
<feature type="transmembrane region" description="Helical" evidence="1">
    <location>
        <begin position="825"/>
        <end position="845"/>
    </location>
</feature>
<comment type="caution">
    <text evidence="5">The sequence shown here is derived from an EMBL/GenBank/DDBJ whole genome shotgun (WGS) entry which is preliminary data.</text>
</comment>
<feature type="signal peptide" evidence="2">
    <location>
        <begin position="1"/>
        <end position="24"/>
    </location>
</feature>
<sequence>MQRIKRGRALIALMLLMILAVTGASTPVDVTAAQHTVTHYGLAGDGNNVAGIYRIGGKPAFCCDHLKDSLPTGTKVTMSIGRDADVAKVLYYGYGGPEEWSGFPDDDEAVLATSLALDHYFNGGTWDSSPVYTSFMKFLSSKGSEDSGTSYILYTSDKSSYQRLASVNPPVKVNVTVTKESADRTFTENNSCYSLQGAQYGVYSGSKLLMTIVTGADGKASGTVTVSPEEAGKLMVKEIKPSKGYAKDDEVYSVDGSSGSVSVISQEPPAANPVEMLLYKYDGETEGKDDKYFPQKGASLEGAVFKVDFYDMDKSQMPADGDYSGKRPLRTWYFVSDPQGKIKWDEAYFAEGYEQSALYSDPNGGGGTALPLGVVTVREIKAPEGYLLNEMVYACAITQDGEKAVCDAYQIQRVPDEIKRGDLELVKIADGSARRMAGIPFMITSMQENGKDVNDGESHIIVTDENGYFSTAASFNSHSGDTNANDAAWDGKRIDESKLDATAGIWFGEKDDAGNDRGALPYGKYRIDELACSHNEGYKLLKGIEIYVTRDGHVIELGTLTNDEINLETELWDSAMDQKGSTLARKDITLTDRVTYSGLETGAEYTLKGVLMDKESKKPLVIDGNQIRGEKVFTAAGTDGNVDVEFTFDASQLRGKEIVAFETLVKDGAVIAKHEDIDDEAQTIGFLNPIVETTAANGDGSGKTLAAGKGATVTDEVNYSGLLSGQTYDVTGVLMDKGTGKPLIVDGKEVTAAETFAADEGSGNVRMTFSFDATGLEGRQLVVFETIKWNGKVVAEHKDINDENQTVYVNEPGVLIPGTGDAARMLLPALLLMTAACAAAVAIFLRTDSNMEGKR</sequence>
<dbReference type="AlphaFoldDB" id="A0A9D1N5B6"/>
<evidence type="ECO:0000256" key="2">
    <source>
        <dbReference type="SAM" id="SignalP"/>
    </source>
</evidence>
<reference evidence="5" key="2">
    <citation type="journal article" date="2021" name="PeerJ">
        <title>Extensive microbial diversity within the chicken gut microbiome revealed by metagenomics and culture.</title>
        <authorList>
            <person name="Gilroy R."/>
            <person name="Ravi A."/>
            <person name="Getino M."/>
            <person name="Pursley I."/>
            <person name="Horton D.L."/>
            <person name="Alikhan N.F."/>
            <person name="Baker D."/>
            <person name="Gharbi K."/>
            <person name="Hall N."/>
            <person name="Watson M."/>
            <person name="Adriaenssens E.M."/>
            <person name="Foster-Nyarko E."/>
            <person name="Jarju S."/>
            <person name="Secka A."/>
            <person name="Antonio M."/>
            <person name="Oren A."/>
            <person name="Chaudhuri R.R."/>
            <person name="La Ragione R."/>
            <person name="Hildebrand F."/>
            <person name="Pallen M.J."/>
        </authorList>
    </citation>
    <scope>NUCLEOTIDE SEQUENCE</scope>
    <source>
        <strain evidence="5">ChiSjej4B22-8349</strain>
    </source>
</reference>
<dbReference type="NCBIfam" id="NF033903">
    <property type="entry name" value="VaFE_rpt"/>
    <property type="match status" value="2"/>
</dbReference>
<protein>
    <submittedName>
        <fullName evidence="5">VaFE repeat-containing surface-anchored protein</fullName>
    </submittedName>
</protein>
<dbReference type="EMBL" id="DVOB01000014">
    <property type="protein sequence ID" value="HIU95211.1"/>
    <property type="molecule type" value="Genomic_DNA"/>
</dbReference>
<evidence type="ECO:0000313" key="5">
    <source>
        <dbReference type="EMBL" id="HIU95211.1"/>
    </source>
</evidence>
<dbReference type="Gene3D" id="2.60.40.10">
    <property type="entry name" value="Immunoglobulins"/>
    <property type="match status" value="3"/>
</dbReference>
<keyword evidence="1" id="KW-0472">Membrane</keyword>
<reference evidence="5" key="1">
    <citation type="submission" date="2020-10" db="EMBL/GenBank/DDBJ databases">
        <authorList>
            <person name="Gilroy R."/>
        </authorList>
    </citation>
    <scope>NUCLEOTIDE SEQUENCE</scope>
    <source>
        <strain evidence="5">ChiSjej4B22-8349</strain>
    </source>
</reference>
<dbReference type="Gene3D" id="2.60.40.3930">
    <property type="match status" value="2"/>
</dbReference>
<dbReference type="Pfam" id="PF17802">
    <property type="entry name" value="SpaA"/>
    <property type="match status" value="1"/>
</dbReference>
<evidence type="ECO:0000259" key="4">
    <source>
        <dbReference type="Pfam" id="PF18202"/>
    </source>
</evidence>
<keyword evidence="2" id="KW-0732">Signal</keyword>
<dbReference type="InterPro" id="IPR013783">
    <property type="entry name" value="Ig-like_fold"/>
</dbReference>
<feature type="domain" description="T-Q ester bond containing" evidence="4">
    <location>
        <begin position="689"/>
        <end position="809"/>
    </location>
</feature>
<keyword evidence="1" id="KW-0812">Transmembrane</keyword>
<feature type="domain" description="SpaA-like prealbumin fold" evidence="3">
    <location>
        <begin position="297"/>
        <end position="403"/>
    </location>
</feature>
<feature type="chain" id="PRO_5038701409" evidence="2">
    <location>
        <begin position="25"/>
        <end position="855"/>
    </location>
</feature>
<evidence type="ECO:0000256" key="1">
    <source>
        <dbReference type="SAM" id="Phobius"/>
    </source>
</evidence>
<dbReference type="InterPro" id="IPR041033">
    <property type="entry name" value="SpaA_PFL_dom_1"/>
</dbReference>
<dbReference type="InterPro" id="IPR041100">
    <property type="entry name" value="TQ"/>
</dbReference>
<evidence type="ECO:0000313" key="6">
    <source>
        <dbReference type="Proteomes" id="UP000824130"/>
    </source>
</evidence>
<gene>
    <name evidence="5" type="ORF">IAD25_00675</name>
</gene>
<keyword evidence="1" id="KW-1133">Transmembrane helix</keyword>
<dbReference type="Proteomes" id="UP000824130">
    <property type="component" value="Unassembled WGS sequence"/>
</dbReference>
<dbReference type="Pfam" id="PF18202">
    <property type="entry name" value="TQ"/>
    <property type="match status" value="2"/>
</dbReference>
<organism evidence="5 6">
    <name type="scientific">Candidatus Allocopromorpha excrementipullorum</name>
    <dbReference type="NCBI Taxonomy" id="2840743"/>
    <lineage>
        <taxon>Bacteria</taxon>
        <taxon>Bacillati</taxon>
        <taxon>Bacillota</taxon>
        <taxon>Clostridia</taxon>
        <taxon>Eubacteriales</taxon>
        <taxon>Eubacteriaceae</taxon>
        <taxon>Eubacteriaceae incertae sedis</taxon>
        <taxon>Candidatus Allocopromorpha</taxon>
    </lineage>
</organism>